<keyword evidence="7" id="KW-0949">S-adenosyl-L-methionine</keyword>
<dbReference type="GO" id="GO:0070828">
    <property type="term" value="P:heterochromatin organization"/>
    <property type="evidence" value="ECO:0007669"/>
    <property type="project" value="TreeGrafter"/>
</dbReference>
<dbReference type="Pfam" id="PF22648">
    <property type="entry name" value="SET7_N"/>
    <property type="match status" value="1"/>
</dbReference>
<evidence type="ECO:0000256" key="15">
    <source>
        <dbReference type="ARBA" id="ARBA00030095"/>
    </source>
</evidence>
<evidence type="ECO:0000259" key="19">
    <source>
        <dbReference type="PROSITE" id="PS50280"/>
    </source>
</evidence>
<dbReference type="GO" id="GO:0003682">
    <property type="term" value="F:chromatin binding"/>
    <property type="evidence" value="ECO:0007669"/>
    <property type="project" value="TreeGrafter"/>
</dbReference>
<evidence type="ECO:0000256" key="7">
    <source>
        <dbReference type="ARBA" id="ARBA00022691"/>
    </source>
</evidence>
<dbReference type="EC" id="2.1.1.364" evidence="14"/>
<dbReference type="EMBL" id="SWLE01000006">
    <property type="protein sequence ID" value="TNM99019.1"/>
    <property type="molecule type" value="Genomic_DNA"/>
</dbReference>
<dbReference type="Gene3D" id="2.170.270.10">
    <property type="entry name" value="SET domain"/>
    <property type="match status" value="1"/>
</dbReference>
<keyword evidence="4" id="KW-0158">Chromosome</keyword>
<keyword evidence="12" id="KW-0804">Transcription</keyword>
<dbReference type="InterPro" id="IPR046341">
    <property type="entry name" value="SET_dom_sf"/>
</dbReference>
<name>A0A4Z2C3M7_9TELE</name>
<keyword evidence="13" id="KW-0539">Nucleus</keyword>
<proteinExistence type="predicted"/>
<evidence type="ECO:0000256" key="10">
    <source>
        <dbReference type="ARBA" id="ARBA00023015"/>
    </source>
</evidence>
<evidence type="ECO:0000256" key="8">
    <source>
        <dbReference type="ARBA" id="ARBA00022737"/>
    </source>
</evidence>
<reference evidence="20 21" key="1">
    <citation type="submission" date="2019-04" db="EMBL/GenBank/DDBJ databases">
        <title>The sequence and de novo assembly of Takifugu bimaculatus genome using PacBio and Hi-C technologies.</title>
        <authorList>
            <person name="Xu P."/>
            <person name="Liu B."/>
            <person name="Zhou Z."/>
        </authorList>
    </citation>
    <scope>NUCLEOTIDE SEQUENCE [LARGE SCALE GENOMIC DNA]</scope>
    <source>
        <strain evidence="20">TB-2018</strain>
        <tissue evidence="20">Muscle</tissue>
    </source>
</reference>
<keyword evidence="8" id="KW-0677">Repeat</keyword>
<evidence type="ECO:0000256" key="14">
    <source>
        <dbReference type="ARBA" id="ARBA00023620"/>
    </source>
</evidence>
<dbReference type="GO" id="GO:0032259">
    <property type="term" value="P:methylation"/>
    <property type="evidence" value="ECO:0007669"/>
    <property type="project" value="UniProtKB-KW"/>
</dbReference>
<evidence type="ECO:0000256" key="17">
    <source>
        <dbReference type="ARBA" id="ARBA00048660"/>
    </source>
</evidence>
<dbReference type="Pfam" id="PF02493">
    <property type="entry name" value="MORN"/>
    <property type="match status" value="3"/>
</dbReference>
<dbReference type="SUPFAM" id="SSF82199">
    <property type="entry name" value="SET domain"/>
    <property type="match status" value="1"/>
</dbReference>
<evidence type="ECO:0000256" key="4">
    <source>
        <dbReference type="ARBA" id="ARBA00022454"/>
    </source>
</evidence>
<evidence type="ECO:0000256" key="12">
    <source>
        <dbReference type="ARBA" id="ARBA00023163"/>
    </source>
</evidence>
<dbReference type="SUPFAM" id="SSF82185">
    <property type="entry name" value="Histone H3 K4-specific methyltransferase SET7/9 N-terminal domain"/>
    <property type="match status" value="1"/>
</dbReference>
<dbReference type="InterPro" id="IPR003409">
    <property type="entry name" value="MORN"/>
</dbReference>
<feature type="domain" description="SET" evidence="19">
    <location>
        <begin position="214"/>
        <end position="336"/>
    </location>
</feature>
<evidence type="ECO:0000256" key="16">
    <source>
        <dbReference type="ARBA" id="ARBA00047738"/>
    </source>
</evidence>
<evidence type="ECO:0000313" key="20">
    <source>
        <dbReference type="EMBL" id="TNM99019.1"/>
    </source>
</evidence>
<evidence type="ECO:0000256" key="3">
    <source>
        <dbReference type="ARBA" id="ARBA00020512"/>
    </source>
</evidence>
<dbReference type="PROSITE" id="PS50280">
    <property type="entry name" value="SET"/>
    <property type="match status" value="1"/>
</dbReference>
<evidence type="ECO:0000256" key="9">
    <source>
        <dbReference type="ARBA" id="ARBA00022853"/>
    </source>
</evidence>
<dbReference type="CDD" id="cd10530">
    <property type="entry name" value="SET_SETD7"/>
    <property type="match status" value="1"/>
</dbReference>
<accession>A0A4Z2C3M7</accession>
<organism evidence="20 21">
    <name type="scientific">Takifugu bimaculatus</name>
    <dbReference type="NCBI Taxonomy" id="433685"/>
    <lineage>
        <taxon>Eukaryota</taxon>
        <taxon>Metazoa</taxon>
        <taxon>Chordata</taxon>
        <taxon>Craniata</taxon>
        <taxon>Vertebrata</taxon>
        <taxon>Euteleostomi</taxon>
        <taxon>Actinopterygii</taxon>
        <taxon>Neopterygii</taxon>
        <taxon>Teleostei</taxon>
        <taxon>Neoteleostei</taxon>
        <taxon>Acanthomorphata</taxon>
        <taxon>Eupercaria</taxon>
        <taxon>Tetraodontiformes</taxon>
        <taxon>Tetradontoidea</taxon>
        <taxon>Tetraodontidae</taxon>
        <taxon>Takifugu</taxon>
    </lineage>
</organism>
<keyword evidence="6" id="KW-0808">Transferase</keyword>
<dbReference type="InterPro" id="IPR001214">
    <property type="entry name" value="SET_dom"/>
</dbReference>
<keyword evidence="9" id="KW-0156">Chromatin regulator</keyword>
<protein>
    <recommendedName>
        <fullName evidence="3">Histone-lysine N-methyltransferase SETD7</fullName>
        <ecNumber evidence="14">2.1.1.364</ecNumber>
    </recommendedName>
    <alternativeName>
        <fullName evidence="15">SET domain-containing protein 7</fullName>
    </alternativeName>
</protein>
<sequence length="370" mass="40922">MDSEDDNTDDVVEGPLDDDAQPHGLCTVTYSSGDRFEGHFTHGEKNGKGKFFFIDGSTLEGYFVEDALQGQGIYTNEDGGILYGTYVDGELNGPAQEFDGEECLVFRGQYKENNRCGECWLFNPDGGSIFGEVNKDGEMTGEAIAYIYPDRCTALYGSFVNGELITARLATVIFSKSGRPHFEIVPNSPLYSYDKSTSTCIATHTLLPDPYESQRVFVADSLIKGAGQGLFAKTNAEANTVMSFYNGVRITHTEVDSRDWALNGNTISLDEDTVIDVPQPFDAILRYCASLGHKANHSFTPNCRYDPFVHPRFGTIKCIRTLRPMQKDEEVTVAYGYNHESTGGMGPEAPDWYKRDLEEFKQSQAAAADC</sequence>
<dbReference type="PROSITE" id="PS51577">
    <property type="entry name" value="SAM_MT43_SET7"/>
    <property type="match status" value="1"/>
</dbReference>
<dbReference type="InterPro" id="IPR054533">
    <property type="entry name" value="SETD7_N"/>
</dbReference>
<gene>
    <name evidence="20" type="ORF">fugu_013583</name>
</gene>
<dbReference type="InterPro" id="IPR044436">
    <property type="entry name" value="SETD7_SET"/>
</dbReference>
<evidence type="ECO:0000256" key="11">
    <source>
        <dbReference type="ARBA" id="ARBA00023159"/>
    </source>
</evidence>
<dbReference type="Pfam" id="PF00856">
    <property type="entry name" value="SET"/>
    <property type="match status" value="1"/>
</dbReference>
<dbReference type="Gene3D" id="2.20.110.10">
    <property type="entry name" value="Histone H3 K4-specific methyltransferase SET7/9 N-terminal domain"/>
    <property type="match status" value="2"/>
</dbReference>
<comment type="catalytic activity">
    <reaction evidence="17">
        <text>L-lysyl(4)-[histone H3] + S-adenosyl-L-methionine = N(6)-methyl-L-lysyl(4)-[histone H3] + S-adenosyl-L-homocysteine + H(+)</text>
        <dbReference type="Rhea" id="RHEA:60264"/>
        <dbReference type="Rhea" id="RHEA-COMP:15543"/>
        <dbReference type="Rhea" id="RHEA-COMP:15547"/>
        <dbReference type="ChEBI" id="CHEBI:15378"/>
        <dbReference type="ChEBI" id="CHEBI:29969"/>
        <dbReference type="ChEBI" id="CHEBI:57856"/>
        <dbReference type="ChEBI" id="CHEBI:59789"/>
        <dbReference type="ChEBI" id="CHEBI:61929"/>
        <dbReference type="EC" id="2.1.1.364"/>
    </reaction>
</comment>
<dbReference type="InterPro" id="IPR017155">
    <property type="entry name" value="Hist-Lys_N-MeTrfase_SETD7"/>
</dbReference>
<evidence type="ECO:0000313" key="21">
    <source>
        <dbReference type="Proteomes" id="UP000516260"/>
    </source>
</evidence>
<dbReference type="GO" id="GO:0006355">
    <property type="term" value="P:regulation of DNA-templated transcription"/>
    <property type="evidence" value="ECO:0007669"/>
    <property type="project" value="InterPro"/>
</dbReference>
<comment type="caution">
    <text evidence="20">The sequence shown here is derived from an EMBL/GenBank/DDBJ whole genome shotgun (WGS) entry which is preliminary data.</text>
</comment>
<dbReference type="PANTHER" id="PTHR46820">
    <property type="entry name" value="HISTONE-LYSINE N-METHYLTRANSFERASE SETD7"/>
    <property type="match status" value="1"/>
</dbReference>
<keyword evidence="11" id="KW-0010">Activator</keyword>
<dbReference type="FunFam" id="2.170.270.10:FF:000024">
    <property type="entry name" value="Histone-lysine N-methyltransferase SETD7"/>
    <property type="match status" value="1"/>
</dbReference>
<evidence type="ECO:0000256" key="2">
    <source>
        <dbReference type="ARBA" id="ARBA00004286"/>
    </source>
</evidence>
<feature type="compositionally biased region" description="Acidic residues" evidence="18">
    <location>
        <begin position="1"/>
        <end position="19"/>
    </location>
</feature>
<dbReference type="AlphaFoldDB" id="A0A4Z2C3M7"/>
<feature type="region of interest" description="Disordered" evidence="18">
    <location>
        <begin position="1"/>
        <end position="24"/>
    </location>
</feature>
<keyword evidence="5" id="KW-0489">Methyltransferase</keyword>
<keyword evidence="10" id="KW-0805">Transcription regulation</keyword>
<comment type="catalytic activity">
    <reaction evidence="16">
        <text>L-lysyl-[protein] + S-adenosyl-L-methionine = N(6)-methyl-L-lysyl-[protein] + S-adenosyl-L-homocysteine + H(+)</text>
        <dbReference type="Rhea" id="RHEA:51736"/>
        <dbReference type="Rhea" id="RHEA-COMP:9752"/>
        <dbReference type="Rhea" id="RHEA-COMP:13053"/>
        <dbReference type="ChEBI" id="CHEBI:15378"/>
        <dbReference type="ChEBI" id="CHEBI:29969"/>
        <dbReference type="ChEBI" id="CHEBI:57856"/>
        <dbReference type="ChEBI" id="CHEBI:59789"/>
        <dbReference type="ChEBI" id="CHEBI:61929"/>
    </reaction>
    <physiologicalReaction direction="left-to-right" evidence="16">
        <dbReference type="Rhea" id="RHEA:51737"/>
    </physiologicalReaction>
</comment>
<dbReference type="GO" id="GO:0005634">
    <property type="term" value="C:nucleus"/>
    <property type="evidence" value="ECO:0007669"/>
    <property type="project" value="UniProtKB-SubCell"/>
</dbReference>
<dbReference type="Proteomes" id="UP000516260">
    <property type="component" value="Chromosome 14"/>
</dbReference>
<evidence type="ECO:0000256" key="18">
    <source>
        <dbReference type="SAM" id="MobiDB-lite"/>
    </source>
</evidence>
<dbReference type="GO" id="GO:0005694">
    <property type="term" value="C:chromosome"/>
    <property type="evidence" value="ECO:0007669"/>
    <property type="project" value="UniProtKB-SubCell"/>
</dbReference>
<dbReference type="PANTHER" id="PTHR46820:SF1">
    <property type="entry name" value="HISTONE-LYSINE N-METHYLTRANSFERASE SETD7"/>
    <property type="match status" value="1"/>
</dbReference>
<comment type="subcellular location">
    <subcellularLocation>
        <location evidence="2">Chromosome</location>
    </subcellularLocation>
    <subcellularLocation>
        <location evidence="1">Nucleus</location>
    </subcellularLocation>
</comment>
<evidence type="ECO:0000256" key="13">
    <source>
        <dbReference type="ARBA" id="ARBA00023242"/>
    </source>
</evidence>
<evidence type="ECO:0000256" key="6">
    <source>
        <dbReference type="ARBA" id="ARBA00022679"/>
    </source>
</evidence>
<evidence type="ECO:0000256" key="5">
    <source>
        <dbReference type="ARBA" id="ARBA00022603"/>
    </source>
</evidence>
<dbReference type="FunFam" id="2.20.110.10:FF:000005">
    <property type="entry name" value="Histone-lysine N-methyltransferase SETD7"/>
    <property type="match status" value="1"/>
</dbReference>
<evidence type="ECO:0000256" key="1">
    <source>
        <dbReference type="ARBA" id="ARBA00004123"/>
    </source>
</evidence>
<dbReference type="GO" id="GO:0140945">
    <property type="term" value="F:histone H3K4 monomethyltransferase activity"/>
    <property type="evidence" value="ECO:0007669"/>
    <property type="project" value="UniProtKB-EC"/>
</dbReference>
<keyword evidence="21" id="KW-1185">Reference proteome</keyword>